<organism evidence="2 3">
    <name type="scientific">Oryza sativa subsp. japonica</name>
    <name type="common">Rice</name>
    <dbReference type="NCBI Taxonomy" id="39947"/>
    <lineage>
        <taxon>Eukaryota</taxon>
        <taxon>Viridiplantae</taxon>
        <taxon>Streptophyta</taxon>
        <taxon>Embryophyta</taxon>
        <taxon>Tracheophyta</taxon>
        <taxon>Spermatophyta</taxon>
        <taxon>Magnoliopsida</taxon>
        <taxon>Liliopsida</taxon>
        <taxon>Poales</taxon>
        <taxon>Poaceae</taxon>
        <taxon>BOP clade</taxon>
        <taxon>Oryzoideae</taxon>
        <taxon>Oryzeae</taxon>
        <taxon>Oryzinae</taxon>
        <taxon>Oryza</taxon>
        <taxon>Oryza sativa</taxon>
    </lineage>
</organism>
<dbReference type="AlphaFoldDB" id="Q6K8B6"/>
<evidence type="ECO:0000256" key="1">
    <source>
        <dbReference type="SAM" id="MobiDB-lite"/>
    </source>
</evidence>
<dbReference type="GO" id="GO:0003677">
    <property type="term" value="F:DNA binding"/>
    <property type="evidence" value="ECO:0007669"/>
    <property type="project" value="UniProtKB-KW"/>
</dbReference>
<proteinExistence type="predicted"/>
<reference evidence="3" key="2">
    <citation type="journal article" date="2008" name="Nucleic Acids Res.">
        <title>The rice annotation project database (RAP-DB): 2008 update.</title>
        <authorList>
            <consortium name="The rice annotation project (RAP)"/>
        </authorList>
    </citation>
    <scope>GENOME REANNOTATION</scope>
    <source>
        <strain evidence="3">cv. Nipponbare</strain>
    </source>
</reference>
<evidence type="ECO:0000313" key="3">
    <source>
        <dbReference type="Proteomes" id="UP000000763"/>
    </source>
</evidence>
<reference evidence="3" key="1">
    <citation type="journal article" date="2005" name="Nature">
        <title>The map-based sequence of the rice genome.</title>
        <authorList>
            <consortium name="International rice genome sequencing project (IRGSP)"/>
            <person name="Matsumoto T."/>
            <person name="Wu J."/>
            <person name="Kanamori H."/>
            <person name="Katayose Y."/>
            <person name="Fujisawa M."/>
            <person name="Namiki N."/>
            <person name="Mizuno H."/>
            <person name="Yamamoto K."/>
            <person name="Antonio B.A."/>
            <person name="Baba T."/>
            <person name="Sakata K."/>
            <person name="Nagamura Y."/>
            <person name="Aoki H."/>
            <person name="Arikawa K."/>
            <person name="Arita K."/>
            <person name="Bito T."/>
            <person name="Chiden Y."/>
            <person name="Fujitsuka N."/>
            <person name="Fukunaka R."/>
            <person name="Hamada M."/>
            <person name="Harada C."/>
            <person name="Hayashi A."/>
            <person name="Hijishita S."/>
            <person name="Honda M."/>
            <person name="Hosokawa S."/>
            <person name="Ichikawa Y."/>
            <person name="Idonuma A."/>
            <person name="Iijima M."/>
            <person name="Ikeda M."/>
            <person name="Ikeno M."/>
            <person name="Ito K."/>
            <person name="Ito S."/>
            <person name="Ito T."/>
            <person name="Ito Y."/>
            <person name="Ito Y."/>
            <person name="Iwabuchi A."/>
            <person name="Kamiya K."/>
            <person name="Karasawa W."/>
            <person name="Kurita K."/>
            <person name="Katagiri S."/>
            <person name="Kikuta A."/>
            <person name="Kobayashi H."/>
            <person name="Kobayashi N."/>
            <person name="Machita K."/>
            <person name="Maehara T."/>
            <person name="Masukawa M."/>
            <person name="Mizubayashi T."/>
            <person name="Mukai Y."/>
            <person name="Nagasaki H."/>
            <person name="Nagata Y."/>
            <person name="Naito S."/>
            <person name="Nakashima M."/>
            <person name="Nakama Y."/>
            <person name="Nakamichi Y."/>
            <person name="Nakamura M."/>
            <person name="Meguro A."/>
            <person name="Negishi M."/>
            <person name="Ohta I."/>
            <person name="Ohta T."/>
            <person name="Okamoto M."/>
            <person name="Ono N."/>
            <person name="Saji S."/>
            <person name="Sakaguchi M."/>
            <person name="Sakai K."/>
            <person name="Shibata M."/>
            <person name="Shimokawa T."/>
            <person name="Song J."/>
            <person name="Takazaki Y."/>
            <person name="Terasawa K."/>
            <person name="Tsugane M."/>
            <person name="Tsuji K."/>
            <person name="Ueda S."/>
            <person name="Waki K."/>
            <person name="Yamagata H."/>
            <person name="Yamamoto M."/>
            <person name="Yamamoto S."/>
            <person name="Yamane H."/>
            <person name="Yoshiki S."/>
            <person name="Yoshihara R."/>
            <person name="Yukawa K."/>
            <person name="Zhong H."/>
            <person name="Yano M."/>
            <person name="Yuan Q."/>
            <person name="Ouyang S."/>
            <person name="Liu J."/>
            <person name="Jones K.M."/>
            <person name="Gansberger K."/>
            <person name="Moffat K."/>
            <person name="Hill J."/>
            <person name="Bera J."/>
            <person name="Fadrosh D."/>
            <person name="Jin S."/>
            <person name="Johri S."/>
            <person name="Kim M."/>
            <person name="Overton L."/>
            <person name="Reardon M."/>
            <person name="Tsitrin T."/>
            <person name="Vuong H."/>
            <person name="Weaver B."/>
            <person name="Ciecko A."/>
            <person name="Tallon L."/>
            <person name="Jackson J."/>
            <person name="Pai G."/>
            <person name="Aken S.V."/>
            <person name="Utterback T."/>
            <person name="Reidmuller S."/>
            <person name="Feldblyum T."/>
            <person name="Hsiao J."/>
            <person name="Zismann V."/>
            <person name="Iobst S."/>
            <person name="de Vazeille A.R."/>
            <person name="Buell C.R."/>
            <person name="Ying K."/>
            <person name="Li Y."/>
            <person name="Lu T."/>
            <person name="Huang Y."/>
            <person name="Zhao Q."/>
            <person name="Feng Q."/>
            <person name="Zhang L."/>
            <person name="Zhu J."/>
            <person name="Weng Q."/>
            <person name="Mu J."/>
            <person name="Lu Y."/>
            <person name="Fan D."/>
            <person name="Liu Y."/>
            <person name="Guan J."/>
            <person name="Zhang Y."/>
            <person name="Yu S."/>
            <person name="Liu X."/>
            <person name="Zhang Y."/>
            <person name="Hong G."/>
            <person name="Han B."/>
            <person name="Choisne N."/>
            <person name="Demange N."/>
            <person name="Orjeda G."/>
            <person name="Samain S."/>
            <person name="Cattolico L."/>
            <person name="Pelletier E."/>
            <person name="Couloux A."/>
            <person name="Segurens B."/>
            <person name="Wincker P."/>
            <person name="D'Hont A."/>
            <person name="Scarpelli C."/>
            <person name="Weissenbach J."/>
            <person name="Salanoubat M."/>
            <person name="Quetier F."/>
            <person name="Yu Y."/>
            <person name="Kim H.R."/>
            <person name="Rambo T."/>
            <person name="Currie J."/>
            <person name="Collura K."/>
            <person name="Luo M."/>
            <person name="Yang T."/>
            <person name="Ammiraju J.S.S."/>
            <person name="Engler F."/>
            <person name="Soderlund C."/>
            <person name="Wing R.A."/>
            <person name="Palmer L.E."/>
            <person name="de la Bastide M."/>
            <person name="Spiegel L."/>
            <person name="Nascimento L."/>
            <person name="Zutavern T."/>
            <person name="O'Shaughnessy A."/>
            <person name="Dike S."/>
            <person name="Dedhia N."/>
            <person name="Preston R."/>
            <person name="Balija V."/>
            <person name="McCombie W.R."/>
            <person name="Chow T."/>
            <person name="Chen H."/>
            <person name="Chung M."/>
            <person name="Chen C."/>
            <person name="Shaw J."/>
            <person name="Wu H."/>
            <person name="Hsiao K."/>
            <person name="Chao Y."/>
            <person name="Chu M."/>
            <person name="Cheng C."/>
            <person name="Hour A."/>
            <person name="Lee P."/>
            <person name="Lin S."/>
            <person name="Lin Y."/>
            <person name="Liou J."/>
            <person name="Liu S."/>
            <person name="Hsing Y."/>
            <person name="Raghuvanshi S."/>
            <person name="Mohanty A."/>
            <person name="Bharti A.K."/>
            <person name="Gaur A."/>
            <person name="Gupta V."/>
            <person name="Kumar D."/>
            <person name="Ravi V."/>
            <person name="Vij S."/>
            <person name="Kapur A."/>
            <person name="Khurana P."/>
            <person name="Khurana P."/>
            <person name="Khurana J.P."/>
            <person name="Tyagi A.K."/>
            <person name="Gaikwad K."/>
            <person name="Singh A."/>
            <person name="Dalal V."/>
            <person name="Srivastava S."/>
            <person name="Dixit A."/>
            <person name="Pal A.K."/>
            <person name="Ghazi I.A."/>
            <person name="Yadav M."/>
            <person name="Pandit A."/>
            <person name="Bhargava A."/>
            <person name="Sureshbabu K."/>
            <person name="Batra K."/>
            <person name="Sharma T.R."/>
            <person name="Mohapatra T."/>
            <person name="Singh N.K."/>
            <person name="Messing J."/>
            <person name="Nelson A.B."/>
            <person name="Fuks G."/>
            <person name="Kavchok S."/>
            <person name="Keizer G."/>
            <person name="Linton E."/>
            <person name="Llaca V."/>
            <person name="Song R."/>
            <person name="Tanyolac B."/>
            <person name="Young S."/>
            <person name="Ho-Il K."/>
            <person name="Hahn J.H."/>
            <person name="Sangsakoo G."/>
            <person name="Vanavichit A."/>
            <person name="de Mattos Luiz.A.T."/>
            <person name="Zimmer P.D."/>
            <person name="Malone G."/>
            <person name="Dellagostin O."/>
            <person name="de Oliveira A.C."/>
            <person name="Bevan M."/>
            <person name="Bancroft I."/>
            <person name="Minx P."/>
            <person name="Cordum H."/>
            <person name="Wilson R."/>
            <person name="Cheng Z."/>
            <person name="Jin W."/>
            <person name="Jiang J."/>
            <person name="Leong S.A."/>
            <person name="Iwama H."/>
            <person name="Gojobori T."/>
            <person name="Itoh T."/>
            <person name="Niimura Y."/>
            <person name="Fujii Y."/>
            <person name="Habara T."/>
            <person name="Sakai H."/>
            <person name="Sato Y."/>
            <person name="Wilson G."/>
            <person name="Kumar K."/>
            <person name="McCouch S."/>
            <person name="Juretic N."/>
            <person name="Hoen D."/>
            <person name="Wright S."/>
            <person name="Bruskiewich R."/>
            <person name="Bureau T."/>
            <person name="Miyao A."/>
            <person name="Hirochika H."/>
            <person name="Nishikawa T."/>
            <person name="Kadowaki K."/>
            <person name="Sugiura M."/>
            <person name="Burr B."/>
            <person name="Sasaki T."/>
        </authorList>
    </citation>
    <scope>NUCLEOTIDE SEQUENCE [LARGE SCALE GENOMIC DNA]</scope>
    <source>
        <strain evidence="3">cv. Nipponbare</strain>
    </source>
</reference>
<feature type="region of interest" description="Disordered" evidence="1">
    <location>
        <begin position="228"/>
        <end position="258"/>
    </location>
</feature>
<accession>Q6K8B6</accession>
<gene>
    <name evidence="2" type="primary">OJ1756_H07.21</name>
</gene>
<dbReference type="EMBL" id="AP004168">
    <property type="protein sequence ID" value="BAD21713.1"/>
    <property type="molecule type" value="Genomic_DNA"/>
</dbReference>
<evidence type="ECO:0000313" key="2">
    <source>
        <dbReference type="EMBL" id="BAD21713.1"/>
    </source>
</evidence>
<protein>
    <submittedName>
        <fullName evidence="2">DNA-binding protein-like</fullName>
    </submittedName>
</protein>
<name>Q6K8B6_ORYSJ</name>
<keyword evidence="2" id="KW-0238">DNA-binding</keyword>
<feature type="compositionally biased region" description="Basic and acidic residues" evidence="1">
    <location>
        <begin position="242"/>
        <end position="252"/>
    </location>
</feature>
<sequence>MDRGRPFEAMSNSYQLLEDRKMECRRSRGCGSPMNIKSKAKVGIDQGKGIIDLGLICLMSVGENSPNSEMALMLTTLKVKQEDNILSGAVFENGSTRDRESHSEVLSGTSWRRGEVENFPKCWPEVPGTFTPNLLVLEIAINNCPEVPRKNPGSSGQLSLLVRKSCQEVPDLLPGSDIKALSLSTTPCLYGPHTKIDQSRTTATPTSEVAIGYMSSFKLKSGATVRVTDKGPMSPSPTWRPPDLRYKRDPPGRPKASNLIANTTTTAYEAGAYRSQVDG</sequence>
<dbReference type="Proteomes" id="UP000000763">
    <property type="component" value="Chromosome 2"/>
</dbReference>